<evidence type="ECO:0000313" key="1">
    <source>
        <dbReference type="EMBL" id="MBG6106071.1"/>
    </source>
</evidence>
<proteinExistence type="predicted"/>
<keyword evidence="2" id="KW-1185">Reference proteome</keyword>
<dbReference type="EMBL" id="JADOTY010000001">
    <property type="protein sequence ID" value="MBG6106071.1"/>
    <property type="molecule type" value="Genomic_DNA"/>
</dbReference>
<dbReference type="RefSeq" id="WP_196924277.1">
    <property type="nucleotide sequence ID" value="NZ_JADOTY010000001.1"/>
</dbReference>
<sequence>MRYEMEKYLPYAASRVITLEELPGLYVPDHEPVFGYGDGDDDVLIVSLHEEFSTVSLLHDRTWYWLAESPAAELVEILLCGQESWVPAGALVRPETGLAALRLAHDVPGLLTEFMWREQ</sequence>
<evidence type="ECO:0000313" key="2">
    <source>
        <dbReference type="Proteomes" id="UP000631791"/>
    </source>
</evidence>
<comment type="caution">
    <text evidence="1">The sequence shown here is derived from an EMBL/GenBank/DDBJ whole genome shotgun (WGS) entry which is preliminary data.</text>
</comment>
<organism evidence="1 2">
    <name type="scientific">Micromonospora vinacea</name>
    <dbReference type="NCBI Taxonomy" id="709878"/>
    <lineage>
        <taxon>Bacteria</taxon>
        <taxon>Bacillati</taxon>
        <taxon>Actinomycetota</taxon>
        <taxon>Actinomycetes</taxon>
        <taxon>Micromonosporales</taxon>
        <taxon>Micromonosporaceae</taxon>
        <taxon>Micromonospora</taxon>
    </lineage>
</organism>
<evidence type="ECO:0008006" key="3">
    <source>
        <dbReference type="Google" id="ProtNLM"/>
    </source>
</evidence>
<reference evidence="1 2" key="1">
    <citation type="submission" date="2020-11" db="EMBL/GenBank/DDBJ databases">
        <title>Sequencing the genomes of 1000 actinobacteria strains.</title>
        <authorList>
            <person name="Klenk H.-P."/>
        </authorList>
    </citation>
    <scope>NUCLEOTIDE SEQUENCE [LARGE SCALE GENOMIC DNA]</scope>
    <source>
        <strain evidence="1 2">DSM 101695</strain>
    </source>
</reference>
<dbReference type="Proteomes" id="UP000631791">
    <property type="component" value="Unassembled WGS sequence"/>
</dbReference>
<protein>
    <recommendedName>
        <fullName evidence="3">SMI1/KNR4 family protein</fullName>
    </recommendedName>
</protein>
<name>A0ABS0KBR4_9ACTN</name>
<gene>
    <name evidence="1" type="ORF">IW249_006485</name>
</gene>
<accession>A0ABS0KBR4</accession>